<dbReference type="SMART" id="SM00382">
    <property type="entry name" value="AAA"/>
    <property type="match status" value="1"/>
</dbReference>
<accession>A0AAP8JWD1</accession>
<dbReference type="SUPFAM" id="SSF52540">
    <property type="entry name" value="P-loop containing nucleoside triphosphate hydrolases"/>
    <property type="match status" value="1"/>
</dbReference>
<evidence type="ECO:0000259" key="1">
    <source>
        <dbReference type="SMART" id="SM00382"/>
    </source>
</evidence>
<dbReference type="EMBL" id="NUSY01000031">
    <property type="protein sequence ID" value="PHE09886.1"/>
    <property type="molecule type" value="Genomic_DNA"/>
</dbReference>
<gene>
    <name evidence="2" type="ORF">COF62_20095</name>
</gene>
<protein>
    <submittedName>
        <fullName evidence="2">AAA family ATPase</fullName>
    </submittedName>
</protein>
<evidence type="ECO:0000313" key="2">
    <source>
        <dbReference type="EMBL" id="PHE09886.1"/>
    </source>
</evidence>
<dbReference type="InterPro" id="IPR041685">
    <property type="entry name" value="AAA_GajA/Old/RecF-like"/>
</dbReference>
<dbReference type="PANTHER" id="PTHR43581:SF2">
    <property type="entry name" value="EXCINUCLEASE ATPASE SUBUNIT"/>
    <property type="match status" value="1"/>
</dbReference>
<organism evidence="2 3">
    <name type="scientific">Bacillus toyonensis</name>
    <dbReference type="NCBI Taxonomy" id="155322"/>
    <lineage>
        <taxon>Bacteria</taxon>
        <taxon>Bacillati</taxon>
        <taxon>Bacillota</taxon>
        <taxon>Bacilli</taxon>
        <taxon>Bacillales</taxon>
        <taxon>Bacillaceae</taxon>
        <taxon>Bacillus</taxon>
        <taxon>Bacillus cereus group</taxon>
    </lineage>
</organism>
<name>A0AAP8JWD1_9BACI</name>
<reference evidence="2 3" key="1">
    <citation type="submission" date="2017-09" db="EMBL/GenBank/DDBJ databases">
        <title>Large-scale bioinformatics analysis of Bacillus genomes uncovers conserved roles of natural products in bacterial physiology.</title>
        <authorList>
            <consortium name="Agbiome Team Llc"/>
            <person name="Bleich R.M."/>
            <person name="Grubbs K.J."/>
            <person name="Santa Maria K.C."/>
            <person name="Allen S.E."/>
            <person name="Farag S."/>
            <person name="Shank E.A."/>
            <person name="Bowers A."/>
        </authorList>
    </citation>
    <scope>NUCLEOTIDE SEQUENCE [LARGE SCALE GENOMIC DNA]</scope>
    <source>
        <strain evidence="2 3">AFS042148</strain>
    </source>
</reference>
<proteinExistence type="predicted"/>
<evidence type="ECO:0000313" key="3">
    <source>
        <dbReference type="Proteomes" id="UP000224044"/>
    </source>
</evidence>
<dbReference type="Gene3D" id="3.40.50.300">
    <property type="entry name" value="P-loop containing nucleotide triphosphate hydrolases"/>
    <property type="match status" value="1"/>
</dbReference>
<sequence length="426" mass="49471">MTDIFVTELNINKVRHLKNVSIPLSKETRKHLILTGKNGSGKTSLLEGILQYLEISENSSITQLSRNHEYIAVHKNALNNLKIELQNNPNDSGLLMRIEEQERYIQNNRDNIEKYEGKVKLSFNTLLNIDKYYENGKYIISYFNANRNSQMDIPNGIEKTQLIPTKQIKTNANSIFLKYLVDLKAQQMFAQQAGDLHISKDIEKWFNNLERCFQMIFENNELILKFDYVNYNFIIEEPGKEAYTLNTLSSGYSSLLHIITELIIRMLSANAPLYDIQGIVLIDEIDVHLHISLQKKVLKLLTDLFPNIQFIISTHSPFVINSIENAVVYDLEKDLLVNDLALFPFQAILEGYFEIDQYSYLFKEKLQEYQRLSENVNGLSEEEMLKLEKLREDFSNVPKENTKELQLKLAEIDLQMILSGENNDIN</sequence>
<dbReference type="Proteomes" id="UP000224044">
    <property type="component" value="Unassembled WGS sequence"/>
</dbReference>
<dbReference type="RefSeq" id="WP_097882469.1">
    <property type="nucleotide sequence ID" value="NZ_NUBE01000010.1"/>
</dbReference>
<dbReference type="PANTHER" id="PTHR43581">
    <property type="entry name" value="ATP/GTP PHOSPHATASE"/>
    <property type="match status" value="1"/>
</dbReference>
<feature type="domain" description="AAA+ ATPase" evidence="1">
    <location>
        <begin position="28"/>
        <end position="341"/>
    </location>
</feature>
<dbReference type="InterPro" id="IPR003593">
    <property type="entry name" value="AAA+_ATPase"/>
</dbReference>
<dbReference type="InterPro" id="IPR051396">
    <property type="entry name" value="Bact_Antivir_Def_Nuclease"/>
</dbReference>
<dbReference type="Pfam" id="PF13175">
    <property type="entry name" value="AAA_15"/>
    <property type="match status" value="1"/>
</dbReference>
<dbReference type="AlphaFoldDB" id="A0AAP8JWD1"/>
<dbReference type="InterPro" id="IPR027417">
    <property type="entry name" value="P-loop_NTPase"/>
</dbReference>
<comment type="caution">
    <text evidence="2">The sequence shown here is derived from an EMBL/GenBank/DDBJ whole genome shotgun (WGS) entry which is preliminary data.</text>
</comment>